<accession>A0A7C8FTT3</accession>
<evidence type="ECO:0000313" key="3">
    <source>
        <dbReference type="EMBL" id="KAB1632310.1"/>
    </source>
</evidence>
<comment type="caution">
    <text evidence="3">The sequence shown here is derived from an EMBL/GenBank/DDBJ whole genome shotgun (WGS) entry which is preliminary data.</text>
</comment>
<sequence>MSPSSPSTARILLDRFAAWHRLTPPERADVETALAGLHPGAEHDPERAAELLARVWWSFLVEPGDGVAGALIAEAGAVAALLAVLAALPTPDALPDMTPAASIRGTLPGVPTPDATRALARWRPRFGDRGLVGALRSAASLHLRVLLPGDDAWPRRVADLGEHGPVCLWTLGRAELLDRPRVGALVGSRAATPYGLQVTADIAEAWCRQGFTVLSGGAYGVDRQAHRTALAVGGDTVAVLAGGLDRLYPAGNEPLLREIAERGCLVAEQPPGTAPTRWRFLQRNRLIASLAAVVVVTEAGHRSGALNTARHAAQLGRPIGAVPGSVVSGSSAGANRIIRDGIAQLVATGDEALGMLALQPELEPSPVAGLRAELVRLHDALHPRQPAPTAALAARAGLAETTVSAGLGELELLGLAVRTGDGRWRRG</sequence>
<feature type="domain" description="Smf/DprA SLOG" evidence="2">
    <location>
        <begin position="145"/>
        <end position="353"/>
    </location>
</feature>
<dbReference type="Proteomes" id="UP000481339">
    <property type="component" value="Unassembled WGS sequence"/>
</dbReference>
<dbReference type="Gene3D" id="3.40.50.450">
    <property type="match status" value="1"/>
</dbReference>
<comment type="similarity">
    <text evidence="1">Belongs to the DprA/Smf family.</text>
</comment>
<dbReference type="GO" id="GO:0009294">
    <property type="term" value="P:DNA-mediated transformation"/>
    <property type="evidence" value="ECO:0007669"/>
    <property type="project" value="InterPro"/>
</dbReference>
<protein>
    <submittedName>
        <fullName evidence="3">DNA-protecting protein DprA</fullName>
    </submittedName>
</protein>
<evidence type="ECO:0000256" key="1">
    <source>
        <dbReference type="ARBA" id="ARBA00006525"/>
    </source>
</evidence>
<dbReference type="PANTHER" id="PTHR43022">
    <property type="entry name" value="PROTEIN SMF"/>
    <property type="match status" value="1"/>
</dbReference>
<proteinExistence type="inferred from homology"/>
<dbReference type="NCBIfam" id="TIGR00732">
    <property type="entry name" value="dprA"/>
    <property type="match status" value="1"/>
</dbReference>
<keyword evidence="4" id="KW-1185">Reference proteome</keyword>
<dbReference type="InterPro" id="IPR003488">
    <property type="entry name" value="DprA"/>
</dbReference>
<dbReference type="AlphaFoldDB" id="A0A7C8FTT3"/>
<reference evidence="3 4" key="1">
    <citation type="submission" date="2019-09" db="EMBL/GenBank/DDBJ databases">
        <title>Phylogeny of genus Pseudoclavibacter and closely related genus.</title>
        <authorList>
            <person name="Li Y."/>
        </authorList>
    </citation>
    <scope>NUCLEOTIDE SEQUENCE [LARGE SCALE GENOMIC DNA]</scope>
    <source>
        <strain evidence="3 4">JCM 16921</strain>
    </source>
</reference>
<organism evidence="3 4">
    <name type="scientific">Pseudoclavibacter caeni</name>
    <dbReference type="NCBI Taxonomy" id="908846"/>
    <lineage>
        <taxon>Bacteria</taxon>
        <taxon>Bacillati</taxon>
        <taxon>Actinomycetota</taxon>
        <taxon>Actinomycetes</taxon>
        <taxon>Micrococcales</taxon>
        <taxon>Microbacteriaceae</taxon>
        <taxon>Pseudoclavibacter</taxon>
    </lineage>
</organism>
<dbReference type="EMBL" id="WBKA01000003">
    <property type="protein sequence ID" value="KAB1632310.1"/>
    <property type="molecule type" value="Genomic_DNA"/>
</dbReference>
<gene>
    <name evidence="3" type="primary">dprA</name>
    <name evidence="3" type="ORF">F8O02_04655</name>
</gene>
<dbReference type="InterPro" id="IPR057666">
    <property type="entry name" value="DrpA_SLOG"/>
</dbReference>
<dbReference type="RefSeq" id="WP_158036088.1">
    <property type="nucleotide sequence ID" value="NZ_BAAAZV010000017.1"/>
</dbReference>
<dbReference type="SUPFAM" id="SSF102405">
    <property type="entry name" value="MCP/YpsA-like"/>
    <property type="match status" value="1"/>
</dbReference>
<dbReference type="Pfam" id="PF02481">
    <property type="entry name" value="DNA_processg_A"/>
    <property type="match status" value="1"/>
</dbReference>
<evidence type="ECO:0000259" key="2">
    <source>
        <dbReference type="Pfam" id="PF02481"/>
    </source>
</evidence>
<evidence type="ECO:0000313" key="4">
    <source>
        <dbReference type="Proteomes" id="UP000481339"/>
    </source>
</evidence>
<dbReference type="PANTHER" id="PTHR43022:SF1">
    <property type="entry name" value="PROTEIN SMF"/>
    <property type="match status" value="1"/>
</dbReference>
<dbReference type="OrthoDB" id="9785707at2"/>
<name>A0A7C8FTT3_9MICO</name>